<protein>
    <submittedName>
        <fullName evidence="1">Uncharacterized protein</fullName>
    </submittedName>
</protein>
<dbReference type="EMBL" id="JAQIZT010000010">
    <property type="protein sequence ID" value="KAJ6982558.1"/>
    <property type="molecule type" value="Genomic_DNA"/>
</dbReference>
<sequence length="127" mass="14199">MCMTTEISVHGICRIELWGHVIKFDPTNPRSKHTQCRTEIGKMEKAKQNSVLEVKINARERLVMDLWVVAVAAGAGYGVKANYSKNSSTRLKGKRIGSILFRLFSQPIPVLEFNATNTRANLPLNAD</sequence>
<dbReference type="Proteomes" id="UP001164929">
    <property type="component" value="Chromosome 10"/>
</dbReference>
<reference evidence="1" key="1">
    <citation type="journal article" date="2023" name="Mol. Ecol. Resour.">
        <title>Chromosome-level genome assembly of a triploid poplar Populus alba 'Berolinensis'.</title>
        <authorList>
            <person name="Chen S."/>
            <person name="Yu Y."/>
            <person name="Wang X."/>
            <person name="Wang S."/>
            <person name="Zhang T."/>
            <person name="Zhou Y."/>
            <person name="He R."/>
            <person name="Meng N."/>
            <person name="Wang Y."/>
            <person name="Liu W."/>
            <person name="Liu Z."/>
            <person name="Liu J."/>
            <person name="Guo Q."/>
            <person name="Huang H."/>
            <person name="Sederoff R.R."/>
            <person name="Wang G."/>
            <person name="Qu G."/>
            <person name="Chen S."/>
        </authorList>
    </citation>
    <scope>NUCLEOTIDE SEQUENCE</scope>
    <source>
        <strain evidence="1">SC-2020</strain>
    </source>
</reference>
<organism evidence="1 2">
    <name type="scientific">Populus alba x Populus x berolinensis</name>
    <dbReference type="NCBI Taxonomy" id="444605"/>
    <lineage>
        <taxon>Eukaryota</taxon>
        <taxon>Viridiplantae</taxon>
        <taxon>Streptophyta</taxon>
        <taxon>Embryophyta</taxon>
        <taxon>Tracheophyta</taxon>
        <taxon>Spermatophyta</taxon>
        <taxon>Magnoliopsida</taxon>
        <taxon>eudicotyledons</taxon>
        <taxon>Gunneridae</taxon>
        <taxon>Pentapetalae</taxon>
        <taxon>rosids</taxon>
        <taxon>fabids</taxon>
        <taxon>Malpighiales</taxon>
        <taxon>Salicaceae</taxon>
        <taxon>Saliceae</taxon>
        <taxon>Populus</taxon>
    </lineage>
</organism>
<dbReference type="AlphaFoldDB" id="A0AAD6MBN4"/>
<accession>A0AAD6MBN4</accession>
<gene>
    <name evidence="1" type="ORF">NC653_025618</name>
</gene>
<name>A0AAD6MBN4_9ROSI</name>
<evidence type="ECO:0000313" key="1">
    <source>
        <dbReference type="EMBL" id="KAJ6982558.1"/>
    </source>
</evidence>
<evidence type="ECO:0000313" key="2">
    <source>
        <dbReference type="Proteomes" id="UP001164929"/>
    </source>
</evidence>
<keyword evidence="2" id="KW-1185">Reference proteome</keyword>
<comment type="caution">
    <text evidence="1">The sequence shown here is derived from an EMBL/GenBank/DDBJ whole genome shotgun (WGS) entry which is preliminary data.</text>
</comment>
<proteinExistence type="predicted"/>